<proteinExistence type="predicted"/>
<gene>
    <name evidence="3" type="ORF">FALBO_2744</name>
</gene>
<protein>
    <submittedName>
        <fullName evidence="3">Uncharacterized protein</fullName>
    </submittedName>
</protein>
<name>A0A8H4PGK3_9HYPO</name>
<organism evidence="3 4">
    <name type="scientific">Fusarium albosuccineum</name>
    <dbReference type="NCBI Taxonomy" id="1237068"/>
    <lineage>
        <taxon>Eukaryota</taxon>
        <taxon>Fungi</taxon>
        <taxon>Dikarya</taxon>
        <taxon>Ascomycota</taxon>
        <taxon>Pezizomycotina</taxon>
        <taxon>Sordariomycetes</taxon>
        <taxon>Hypocreomycetidae</taxon>
        <taxon>Hypocreales</taxon>
        <taxon>Nectriaceae</taxon>
        <taxon>Fusarium</taxon>
        <taxon>Fusarium decemcellulare species complex</taxon>
    </lineage>
</organism>
<keyword evidence="4" id="KW-1185">Reference proteome</keyword>
<comment type="caution">
    <text evidence="3">The sequence shown here is derived from an EMBL/GenBank/DDBJ whole genome shotgun (WGS) entry which is preliminary data.</text>
</comment>
<feature type="compositionally biased region" description="Gly residues" evidence="1">
    <location>
        <begin position="22"/>
        <end position="51"/>
    </location>
</feature>
<reference evidence="3 4" key="1">
    <citation type="submission" date="2020-01" db="EMBL/GenBank/DDBJ databases">
        <title>Identification and distribution of gene clusters putatively required for synthesis of sphingolipid metabolism inhibitors in phylogenetically diverse species of the filamentous fungus Fusarium.</title>
        <authorList>
            <person name="Kim H.-S."/>
            <person name="Busman M."/>
            <person name="Brown D.W."/>
            <person name="Divon H."/>
            <person name="Uhlig S."/>
            <person name="Proctor R.H."/>
        </authorList>
    </citation>
    <scope>NUCLEOTIDE SEQUENCE [LARGE SCALE GENOMIC DNA]</scope>
    <source>
        <strain evidence="3 4">NRRL 20459</strain>
    </source>
</reference>
<evidence type="ECO:0000256" key="1">
    <source>
        <dbReference type="SAM" id="MobiDB-lite"/>
    </source>
</evidence>
<feature type="region of interest" description="Disordered" evidence="1">
    <location>
        <begin position="21"/>
        <end position="59"/>
    </location>
</feature>
<feature type="chain" id="PRO_5034487622" evidence="2">
    <location>
        <begin position="21"/>
        <end position="449"/>
    </location>
</feature>
<dbReference type="AlphaFoldDB" id="A0A8H4PGK3"/>
<evidence type="ECO:0000313" key="4">
    <source>
        <dbReference type="Proteomes" id="UP000554235"/>
    </source>
</evidence>
<dbReference type="OrthoDB" id="5388204at2759"/>
<dbReference type="EMBL" id="JAADYS010000364">
    <property type="protein sequence ID" value="KAF4470343.1"/>
    <property type="molecule type" value="Genomic_DNA"/>
</dbReference>
<feature type="signal peptide" evidence="2">
    <location>
        <begin position="1"/>
        <end position="20"/>
    </location>
</feature>
<accession>A0A8H4PGK3</accession>
<evidence type="ECO:0000313" key="3">
    <source>
        <dbReference type="EMBL" id="KAF4470343.1"/>
    </source>
</evidence>
<keyword evidence="2" id="KW-0732">Signal</keyword>
<evidence type="ECO:0000256" key="2">
    <source>
        <dbReference type="SAM" id="SignalP"/>
    </source>
</evidence>
<dbReference type="Proteomes" id="UP000554235">
    <property type="component" value="Unassembled WGS sequence"/>
</dbReference>
<sequence>MRCNLPLLVVSLLLPQLVTARRGGGGDSGSSGGGGDSGGSSGGGGSGGAGGMPADQASLPDGLNHDLSCPLGTCGCQQLNERMMLYGLPGIYYNGTITVRHKIKKSTAWTDKGANACGNSDDEAKTYKYPALFLAAPRGNASDTNPFHWVLYGFQPEDQTTVQPGPQVPYLDVLQRWIQIRSSDFVLSGTSYGGAWMFRGQDALYRNSDATDMHQQTRVYWETNITDWKDDQFSARAVYTQLPPPPDLIIVKDGDENRNSQYVTLSDVCAWNQTNHLENLYPLARSEIPKDNDFVNTTTPTLWLTRGATAEMKDIGAESMTFSLSHTLQSARVYAGQRKAACGKGDEVSGEVFERSVFQDLYPYREFDDNWKLEVSIDLSFEGDIVSENSTSATGRDNGDVVFKAAYETPKPSEGSTGSSSSGSSLTETLGAVIWTVTLLTVTLIAYVA</sequence>